<keyword evidence="2" id="KW-1185">Reference proteome</keyword>
<dbReference type="Proteomes" id="UP000183508">
    <property type="component" value="Unassembled WGS sequence"/>
</dbReference>
<protein>
    <submittedName>
        <fullName evidence="1">Uncharacterized protein</fullName>
    </submittedName>
</protein>
<evidence type="ECO:0000313" key="2">
    <source>
        <dbReference type="Proteomes" id="UP000183508"/>
    </source>
</evidence>
<dbReference type="STRING" id="392015.SAMN05421543_106158"/>
<name>A0A1I7IDR1_9BACL</name>
<proteinExistence type="predicted"/>
<dbReference type="AlphaFoldDB" id="A0A1I7IDR1"/>
<reference evidence="2" key="1">
    <citation type="submission" date="2016-10" db="EMBL/GenBank/DDBJ databases">
        <authorList>
            <person name="Varghese N."/>
        </authorList>
    </citation>
    <scope>NUCLEOTIDE SEQUENCE [LARGE SCALE GENOMIC DNA]</scope>
    <source>
        <strain evidence="2">DSM 17980</strain>
    </source>
</reference>
<dbReference type="EMBL" id="FPBV01000006">
    <property type="protein sequence ID" value="SFU71067.1"/>
    <property type="molecule type" value="Genomic_DNA"/>
</dbReference>
<evidence type="ECO:0000313" key="1">
    <source>
        <dbReference type="EMBL" id="SFU71067.1"/>
    </source>
</evidence>
<sequence length="189" mass="20946">MLKAMVKVSLRLDKTSSLAKALHTLAKTDVLVGIPQGSDREDGPITNAQLLYIHEHGVRSQTMREAMQPDLDRGVPYSKAYDLFIHEHGSPLWKIPPRPVLEPSIATVKPKIAEWFKKATDAALNGDDPGPYLDAAGKTARDAAFNWFTDPRNGWPPNAPSTIKAKGSDRPLIDTGEMRKAITWVVRER</sequence>
<gene>
    <name evidence="1" type="ORF">SAMN05421543_106158</name>
</gene>
<accession>A0A1I7IDR1</accession>
<organism evidence="1 2">
    <name type="scientific">Alicyclobacillus macrosporangiidus</name>
    <dbReference type="NCBI Taxonomy" id="392015"/>
    <lineage>
        <taxon>Bacteria</taxon>
        <taxon>Bacillati</taxon>
        <taxon>Bacillota</taxon>
        <taxon>Bacilli</taxon>
        <taxon>Bacillales</taxon>
        <taxon>Alicyclobacillaceae</taxon>
        <taxon>Alicyclobacillus</taxon>
    </lineage>
</organism>
<dbReference type="RefSeq" id="WP_217647677.1">
    <property type="nucleotide sequence ID" value="NZ_FPBV01000006.1"/>
</dbReference>